<feature type="compositionally biased region" description="Low complexity" evidence="1">
    <location>
        <begin position="127"/>
        <end position="147"/>
    </location>
</feature>
<protein>
    <submittedName>
        <fullName evidence="2">Uncharacterized protein</fullName>
    </submittedName>
</protein>
<reference evidence="2" key="1">
    <citation type="submission" date="2023-10" db="EMBL/GenBank/DDBJ databases">
        <title>Genome assemblies of two species of porcelain crab, Petrolisthes cinctipes and Petrolisthes manimaculis (Anomura: Porcellanidae).</title>
        <authorList>
            <person name="Angst P."/>
        </authorList>
    </citation>
    <scope>NUCLEOTIDE SEQUENCE</scope>
    <source>
        <strain evidence="2">PB745_01</strain>
        <tissue evidence="2">Gill</tissue>
    </source>
</reference>
<feature type="compositionally biased region" description="Gly residues" evidence="1">
    <location>
        <begin position="110"/>
        <end position="126"/>
    </location>
</feature>
<sequence length="163" mass="16195">MQSGLLGRVEDGGSGGAAGGTNTTTNNNNSSGIMNTTATSTTTTNTNTNKNNSISNSIGIPRTSRGHKRFRRNQASISLCDAHSVDIVYPNSAKGEKSGGVGSIHYRSGGLEGAGTSVGVGGGGGSNLVTASSSPSPTSSLPSAAEPPSHPVSLEVSIDQGTY</sequence>
<evidence type="ECO:0000313" key="3">
    <source>
        <dbReference type="Proteomes" id="UP001286313"/>
    </source>
</evidence>
<organism evidence="2 3">
    <name type="scientific">Petrolisthes cinctipes</name>
    <name type="common">Flat porcelain crab</name>
    <dbReference type="NCBI Taxonomy" id="88211"/>
    <lineage>
        <taxon>Eukaryota</taxon>
        <taxon>Metazoa</taxon>
        <taxon>Ecdysozoa</taxon>
        <taxon>Arthropoda</taxon>
        <taxon>Crustacea</taxon>
        <taxon>Multicrustacea</taxon>
        <taxon>Malacostraca</taxon>
        <taxon>Eumalacostraca</taxon>
        <taxon>Eucarida</taxon>
        <taxon>Decapoda</taxon>
        <taxon>Pleocyemata</taxon>
        <taxon>Anomura</taxon>
        <taxon>Galatheoidea</taxon>
        <taxon>Porcellanidae</taxon>
        <taxon>Petrolisthes</taxon>
    </lineage>
</organism>
<dbReference type="Proteomes" id="UP001286313">
    <property type="component" value="Unassembled WGS sequence"/>
</dbReference>
<accession>A0AAE1G1T3</accession>
<evidence type="ECO:0000313" key="2">
    <source>
        <dbReference type="EMBL" id="KAK3883796.1"/>
    </source>
</evidence>
<dbReference type="EMBL" id="JAWQEG010000955">
    <property type="protein sequence ID" value="KAK3883796.1"/>
    <property type="molecule type" value="Genomic_DNA"/>
</dbReference>
<dbReference type="AlphaFoldDB" id="A0AAE1G1T3"/>
<gene>
    <name evidence="2" type="ORF">Pcinc_011921</name>
</gene>
<feature type="compositionally biased region" description="Low complexity" evidence="1">
    <location>
        <begin position="20"/>
        <end position="57"/>
    </location>
</feature>
<feature type="region of interest" description="Disordered" evidence="1">
    <location>
        <begin position="1"/>
        <end position="72"/>
    </location>
</feature>
<proteinExistence type="predicted"/>
<comment type="caution">
    <text evidence="2">The sequence shown here is derived from an EMBL/GenBank/DDBJ whole genome shotgun (WGS) entry which is preliminary data.</text>
</comment>
<feature type="region of interest" description="Disordered" evidence="1">
    <location>
        <begin position="91"/>
        <end position="163"/>
    </location>
</feature>
<keyword evidence="3" id="KW-1185">Reference proteome</keyword>
<name>A0AAE1G1T3_PETCI</name>
<evidence type="ECO:0000256" key="1">
    <source>
        <dbReference type="SAM" id="MobiDB-lite"/>
    </source>
</evidence>